<proteinExistence type="predicted"/>
<dbReference type="EMBL" id="PNFZ01000007">
    <property type="protein sequence ID" value="PMB97393.1"/>
    <property type="molecule type" value="Genomic_DNA"/>
</dbReference>
<dbReference type="Proteomes" id="UP000235703">
    <property type="component" value="Unassembled WGS sequence"/>
</dbReference>
<comment type="caution">
    <text evidence="1">The sequence shown here is derived from an EMBL/GenBank/DDBJ whole genome shotgun (WGS) entry which is preliminary data.</text>
</comment>
<dbReference type="RefSeq" id="WP_102162742.1">
    <property type="nucleotide sequence ID" value="NZ_CP184789.1"/>
</dbReference>
<evidence type="ECO:0000313" key="2">
    <source>
        <dbReference type="Proteomes" id="UP000235703"/>
    </source>
</evidence>
<evidence type="ECO:0000313" key="1">
    <source>
        <dbReference type="EMBL" id="PMB97393.1"/>
    </source>
</evidence>
<protein>
    <submittedName>
        <fullName evidence="1">Uncharacterized protein</fullName>
    </submittedName>
</protein>
<dbReference type="OrthoDB" id="176168at2"/>
<reference evidence="1 2" key="1">
    <citation type="submission" date="2017-09" db="EMBL/GenBank/DDBJ databases">
        <title>Bacterial strain isolated from the female urinary microbiota.</title>
        <authorList>
            <person name="Thomas-White K."/>
            <person name="Kumar N."/>
            <person name="Forster S."/>
            <person name="Putonti C."/>
            <person name="Lawley T."/>
            <person name="Wolfe A.J."/>
        </authorList>
    </citation>
    <scope>NUCLEOTIDE SEQUENCE [LARGE SCALE GENOMIC DNA]</scope>
    <source>
        <strain evidence="1 2">UMB0680</strain>
    </source>
</reference>
<dbReference type="AlphaFoldDB" id="A0A2N6PFD7"/>
<accession>A0A2N6PFD7</accession>
<gene>
    <name evidence="1" type="ORF">CJ198_11445</name>
</gene>
<sequence length="150" mass="16483">MNALPVSGNILPLSRAVGRRCDDIAVLSAMLVVGENPLRTESDDCVWWTFVNSGVEFLFAYGTLAEVELRLVYDRTGSFNGIVVPSWLVESWWCRPNAAQVHKTFGAPQRVHALFEDNTAGAEVFNLETTEIRTEYDVNGGLCSVSLTAA</sequence>
<organism evidence="1 2">
    <name type="scientific">Brevibacterium luteolum</name>
    <dbReference type="NCBI Taxonomy" id="199591"/>
    <lineage>
        <taxon>Bacteria</taxon>
        <taxon>Bacillati</taxon>
        <taxon>Actinomycetota</taxon>
        <taxon>Actinomycetes</taxon>
        <taxon>Micrococcales</taxon>
        <taxon>Brevibacteriaceae</taxon>
        <taxon>Brevibacterium</taxon>
    </lineage>
</organism>
<name>A0A2N6PFD7_9MICO</name>
<keyword evidence="2" id="KW-1185">Reference proteome</keyword>